<evidence type="ECO:0000313" key="3">
    <source>
        <dbReference type="EMBL" id="KAJ3479497.1"/>
    </source>
</evidence>
<organism evidence="3 4">
    <name type="scientific">Meripilus lineatus</name>
    <dbReference type="NCBI Taxonomy" id="2056292"/>
    <lineage>
        <taxon>Eukaryota</taxon>
        <taxon>Fungi</taxon>
        <taxon>Dikarya</taxon>
        <taxon>Basidiomycota</taxon>
        <taxon>Agaricomycotina</taxon>
        <taxon>Agaricomycetes</taxon>
        <taxon>Polyporales</taxon>
        <taxon>Meripilaceae</taxon>
        <taxon>Meripilus</taxon>
    </lineage>
</organism>
<keyword evidence="4" id="KW-1185">Reference proteome</keyword>
<feature type="compositionally biased region" description="Pro residues" evidence="1">
    <location>
        <begin position="1023"/>
        <end position="1034"/>
    </location>
</feature>
<evidence type="ECO:0000256" key="1">
    <source>
        <dbReference type="SAM" id="MobiDB-lite"/>
    </source>
</evidence>
<name>A0AAD5UW84_9APHY</name>
<feature type="region of interest" description="Disordered" evidence="1">
    <location>
        <begin position="845"/>
        <end position="864"/>
    </location>
</feature>
<reference evidence="3" key="1">
    <citation type="submission" date="2022-07" db="EMBL/GenBank/DDBJ databases">
        <title>Genome Sequence of Physisporinus lineatus.</title>
        <authorList>
            <person name="Buettner E."/>
        </authorList>
    </citation>
    <scope>NUCLEOTIDE SEQUENCE</scope>
    <source>
        <strain evidence="3">VT162</strain>
    </source>
</reference>
<dbReference type="InterPro" id="IPR018712">
    <property type="entry name" value="Tle1-like_cat"/>
</dbReference>
<dbReference type="PANTHER" id="PTHR33840:SF1">
    <property type="entry name" value="TLE1 PHOSPHOLIPASE DOMAIN-CONTAINING PROTEIN"/>
    <property type="match status" value="1"/>
</dbReference>
<dbReference type="PANTHER" id="PTHR33840">
    <property type="match status" value="1"/>
</dbReference>
<gene>
    <name evidence="3" type="ORF">NLI96_g9015</name>
</gene>
<feature type="region of interest" description="Disordered" evidence="1">
    <location>
        <begin position="1022"/>
        <end position="1043"/>
    </location>
</feature>
<dbReference type="Proteomes" id="UP001212997">
    <property type="component" value="Unassembled WGS sequence"/>
</dbReference>
<feature type="domain" description="T6SS Phospholipase effector Tle1-like catalytic" evidence="2">
    <location>
        <begin position="53"/>
        <end position="348"/>
    </location>
</feature>
<proteinExistence type="predicted"/>
<dbReference type="Pfam" id="PF09994">
    <property type="entry name" value="T6SS_Tle1-like_cat"/>
    <property type="match status" value="1"/>
</dbReference>
<accession>A0AAD5UW84</accession>
<protein>
    <recommendedName>
        <fullName evidence="2">T6SS Phospholipase effector Tle1-like catalytic domain-containing protein</fullName>
    </recommendedName>
</protein>
<comment type="caution">
    <text evidence="3">The sequence shown here is derived from an EMBL/GenBank/DDBJ whole genome shotgun (WGS) entry which is preliminary data.</text>
</comment>
<evidence type="ECO:0000313" key="4">
    <source>
        <dbReference type="Proteomes" id="UP001212997"/>
    </source>
</evidence>
<dbReference type="EMBL" id="JANAWD010000435">
    <property type="protein sequence ID" value="KAJ3479497.1"/>
    <property type="molecule type" value="Genomic_DNA"/>
</dbReference>
<evidence type="ECO:0000259" key="2">
    <source>
        <dbReference type="Pfam" id="PF09994"/>
    </source>
</evidence>
<sequence>MSGKDDEETQTPSHTHDVCPEASISRFSAEYLWNCKACKQSDIAQPESLKKRIIVVCFDGTANAFGEKSSNVAQFYSQIVEDENQIPYYNSGVGTFAKKGTIWKNVKGAVDSTIDQAIAWNLERYSYMVLTNPRLKNPLLSCPSGFSRGAYQARALAAMIAKVGLLRKGNEEQIPFAYELYRAGSGGITEKLWNLVKKVLPGASTMGKETLAGLRNTFKEGFAQKYARVHFLGIWDTVSSVGLMRGKNLLPGTDGVHKYTCYARHALALDERRVKFLPEYVIVGEDKNSDPAIPQGDIADKEKRSDPSLPPHVKEVWFAGCHSDVGGGAQNNETLDQVSPSYVWMTNQSQIHGLRLKRPKPRKLDELVKTTHHESLKWLWYVPEILPVRRFSYNSCQHTRRPHVGRGRVVMPSQIIHLSVWLQLNGDKSTYTPRANQAKGSTCAWEDFRKKPNGTLPQLITFLLDETQWSGTPFDKLEMDLVDLSLIDVIVKQVIELKFKNSKSTFFQDLLKFLSRSREGAECILSYFDTSVEALSKIVASKARKSEFFFFRVISTSITNVAFLPDCLDGFISIIIDLEADSKKAVLSVEALTVIARHHGRLPLPMLHDETTDWYSEFLPKYWSLLAKRRWAAIICLASIFYGRFVKSHEYGHFAGARHYLDHACKELEGGHHGNLLRDRALQNCKAYIKEAGAVLNLSDAESIIKATIQMRNQPEEEVVEPDLDIINTHTNLARHLLHGELGHSSEIQAPTFIRRDDPGALSSALLTLAQSHYELLTQYPSKAENESITPSTIRDLATKAEAQSREDTLNKSKALDLISKCFLEEKNISRALSVSEMAVDHSRTLVSSDGPTPNTSSPPVSQTAHLTRLSVALVTYSRCQQANDQREEALASSTEAILILRLLLRDGQQMRSTGIHLRAALELRADISDALKRPDEAIRDRGESFELWLRHSKQGLDCKDIAPFFRALCLSGQYERAHNEALRAENLRFSFMHMSQTPPNVYTNPKSPLLMLSEICQSEIPCSPPPGDNPPETPALEAPEEAEAKVLQSKAKALQEEAKTYEEAETHQVEAKARKTKANTLHAEAKALEAKVNALRAKANALKQAESIALQAIDFHRQRKPTHTEVHDADLALSRLCLSDVLRDQNRYLDALSCAKEAEGILRRHLSSADEAFTSELVSHLERDLLPLGKSGDQNSGLAAGEVDQLCAYLSASIASPSVLALHVALGLSQESVVNSAGVRQILETHQRAINLYPSVHSGKCRHFWDRLSGILDLIYRVHIEASRMSS</sequence>
<feature type="region of interest" description="Disordered" evidence="1">
    <location>
        <begin position="1054"/>
        <end position="1073"/>
    </location>
</feature>